<sequence length="121" mass="13145">MSKILSMNTTTSNTAKALLIGTSLSVSLFLLYKRHLWPKSRPLVAKTRSTETQTDGCVGSTLQVLKVNGTSSPTKQTPNNRPVGTGVATSGDVYPAHRQRTNSFRNSLTRNLDEAFAQSFS</sequence>
<organism evidence="2">
    <name type="scientific">Oppiella nova</name>
    <dbReference type="NCBI Taxonomy" id="334625"/>
    <lineage>
        <taxon>Eukaryota</taxon>
        <taxon>Metazoa</taxon>
        <taxon>Ecdysozoa</taxon>
        <taxon>Arthropoda</taxon>
        <taxon>Chelicerata</taxon>
        <taxon>Arachnida</taxon>
        <taxon>Acari</taxon>
        <taxon>Acariformes</taxon>
        <taxon>Sarcoptiformes</taxon>
        <taxon>Oribatida</taxon>
        <taxon>Brachypylina</taxon>
        <taxon>Oppioidea</taxon>
        <taxon>Oppiidae</taxon>
        <taxon>Oppiella</taxon>
    </lineage>
</organism>
<accession>A0A7R9MSK9</accession>
<name>A0A7R9MSK9_9ACAR</name>
<reference evidence="2" key="1">
    <citation type="submission" date="2020-11" db="EMBL/GenBank/DDBJ databases">
        <authorList>
            <person name="Tran Van P."/>
        </authorList>
    </citation>
    <scope>NUCLEOTIDE SEQUENCE</scope>
</reference>
<evidence type="ECO:0000313" key="2">
    <source>
        <dbReference type="EMBL" id="CAD7665054.1"/>
    </source>
</evidence>
<gene>
    <name evidence="2" type="ORF">ONB1V03_LOCUS21612</name>
</gene>
<feature type="compositionally biased region" description="Polar residues" evidence="1">
    <location>
        <begin position="68"/>
        <end position="82"/>
    </location>
</feature>
<evidence type="ECO:0000256" key="1">
    <source>
        <dbReference type="SAM" id="MobiDB-lite"/>
    </source>
</evidence>
<dbReference type="Proteomes" id="UP000728032">
    <property type="component" value="Unassembled WGS sequence"/>
</dbReference>
<protein>
    <submittedName>
        <fullName evidence="2">Uncharacterized protein</fullName>
    </submittedName>
</protein>
<proteinExistence type="predicted"/>
<evidence type="ECO:0000313" key="3">
    <source>
        <dbReference type="Proteomes" id="UP000728032"/>
    </source>
</evidence>
<dbReference type="AlphaFoldDB" id="A0A7R9MSK9"/>
<feature type="non-terminal residue" evidence="2">
    <location>
        <position position="1"/>
    </location>
</feature>
<keyword evidence="3" id="KW-1185">Reference proteome</keyword>
<feature type="region of interest" description="Disordered" evidence="1">
    <location>
        <begin position="68"/>
        <end position="101"/>
    </location>
</feature>
<dbReference type="EMBL" id="OC957754">
    <property type="protein sequence ID" value="CAD7665054.1"/>
    <property type="molecule type" value="Genomic_DNA"/>
</dbReference>
<dbReference type="EMBL" id="CAJPVJ010042929">
    <property type="protein sequence ID" value="CAG2182191.1"/>
    <property type="molecule type" value="Genomic_DNA"/>
</dbReference>